<keyword evidence="1" id="KW-0472">Membrane</keyword>
<evidence type="ECO:0000313" key="2">
    <source>
        <dbReference type="EMBL" id="MFD0890041.1"/>
    </source>
</evidence>
<dbReference type="EMBL" id="JBHTHX010002181">
    <property type="protein sequence ID" value="MFD0890041.1"/>
    <property type="molecule type" value="Genomic_DNA"/>
</dbReference>
<keyword evidence="1" id="KW-0812">Transmembrane</keyword>
<protein>
    <recommendedName>
        <fullName evidence="4">Phage tail tape measure protein</fullName>
    </recommendedName>
</protein>
<gene>
    <name evidence="2" type="ORF">ACFQ08_36325</name>
</gene>
<feature type="transmembrane region" description="Helical" evidence="1">
    <location>
        <begin position="295"/>
        <end position="316"/>
    </location>
</feature>
<keyword evidence="1" id="KW-1133">Transmembrane helix</keyword>
<comment type="caution">
    <text evidence="2">The sequence shown here is derived from an EMBL/GenBank/DDBJ whole genome shotgun (WGS) entry which is preliminary data.</text>
</comment>
<name>A0ABW3E418_9ACTN</name>
<accession>A0ABW3E418</accession>
<feature type="transmembrane region" description="Helical" evidence="1">
    <location>
        <begin position="262"/>
        <end position="283"/>
    </location>
</feature>
<sequence length="358" mass="36414">LVAMPGAMVATRVASATLKVGLSGMGDAMSAVAEGDAKALKEALEKLPPSARAFVRESAGIHKSFKDIRRDVQDRLFDDLAKQIDPVSRNLLPSVHKGMVGVAGSFNTGAKEAAKFAQTPVARGAVNTIFASTTRIMDNLATAVQPALRGITTLTAKSLPLAERMAGWAINGVKAAGAFLSSERGAAKLAAWTQRAGDTLAQLGRIAANLGRFLGGVFRSTQGAGDGALATIEQITAKMATFSQGADGQARMAETFRLLLDILRAVSGVLPIFLGPLGAVLKIMTALPEPARGVVVQLLAFSVVAVALGGKLSLLFRVVTGVSGAMISAGGAAIQFGSGLLKGGAALGENAGAAARAG</sequence>
<evidence type="ECO:0000313" key="3">
    <source>
        <dbReference type="Proteomes" id="UP001597024"/>
    </source>
</evidence>
<dbReference type="Proteomes" id="UP001597024">
    <property type="component" value="Unassembled WGS sequence"/>
</dbReference>
<keyword evidence="3" id="KW-1185">Reference proteome</keyword>
<evidence type="ECO:0008006" key="4">
    <source>
        <dbReference type="Google" id="ProtNLM"/>
    </source>
</evidence>
<feature type="non-terminal residue" evidence="2">
    <location>
        <position position="358"/>
    </location>
</feature>
<reference evidence="3" key="1">
    <citation type="journal article" date="2019" name="Int. J. Syst. Evol. Microbiol.">
        <title>The Global Catalogue of Microorganisms (GCM) 10K type strain sequencing project: providing services to taxonomists for standard genome sequencing and annotation.</title>
        <authorList>
            <consortium name="The Broad Institute Genomics Platform"/>
            <consortium name="The Broad Institute Genome Sequencing Center for Infectious Disease"/>
            <person name="Wu L."/>
            <person name="Ma J."/>
        </authorList>
    </citation>
    <scope>NUCLEOTIDE SEQUENCE [LARGE SCALE GENOMIC DNA]</scope>
    <source>
        <strain evidence="3">CCUG 62974</strain>
    </source>
</reference>
<feature type="non-terminal residue" evidence="2">
    <location>
        <position position="1"/>
    </location>
</feature>
<proteinExistence type="predicted"/>
<evidence type="ECO:0000256" key="1">
    <source>
        <dbReference type="SAM" id="Phobius"/>
    </source>
</evidence>
<organism evidence="2 3">
    <name type="scientific">Streptosporangium algeriense</name>
    <dbReference type="NCBI Taxonomy" id="1682748"/>
    <lineage>
        <taxon>Bacteria</taxon>
        <taxon>Bacillati</taxon>
        <taxon>Actinomycetota</taxon>
        <taxon>Actinomycetes</taxon>
        <taxon>Streptosporangiales</taxon>
        <taxon>Streptosporangiaceae</taxon>
        <taxon>Streptosporangium</taxon>
    </lineage>
</organism>